<organism evidence="11 12">
    <name type="scientific">Abditibacterium utsteinense</name>
    <dbReference type="NCBI Taxonomy" id="1960156"/>
    <lineage>
        <taxon>Bacteria</taxon>
        <taxon>Pseudomonadati</taxon>
        <taxon>Abditibacteriota</taxon>
        <taxon>Abditibacteriia</taxon>
        <taxon>Abditibacteriales</taxon>
        <taxon>Abditibacteriaceae</taxon>
        <taxon>Abditibacterium</taxon>
    </lineage>
</organism>
<dbReference type="PIRSF" id="PIRSF000498">
    <property type="entry name" value="Riboflavin_syn_A"/>
    <property type="match status" value="1"/>
</dbReference>
<feature type="repeat" description="Lumazine-binding" evidence="9">
    <location>
        <begin position="99"/>
        <end position="195"/>
    </location>
</feature>
<proteinExistence type="predicted"/>
<protein>
    <recommendedName>
        <fullName evidence="4 8">Riboflavin synthase</fullName>
        <ecNumber evidence="3 8">2.5.1.9</ecNumber>
    </recommendedName>
</protein>
<name>A0A2S8SVQ4_9BACT</name>
<dbReference type="EMBL" id="NIGF01000003">
    <property type="protein sequence ID" value="PQV64868.1"/>
    <property type="molecule type" value="Genomic_DNA"/>
</dbReference>
<feature type="domain" description="Lumazine-binding" evidence="10">
    <location>
        <begin position="1"/>
        <end position="98"/>
    </location>
</feature>
<comment type="caution">
    <text evidence="11">The sequence shown here is derived from an EMBL/GenBank/DDBJ whole genome shotgun (WGS) entry which is preliminary data.</text>
</comment>
<feature type="domain" description="Lumazine-binding" evidence="10">
    <location>
        <begin position="99"/>
        <end position="195"/>
    </location>
</feature>
<comment type="pathway">
    <text evidence="2">Cofactor biosynthesis; riboflavin biosynthesis; riboflavin from 2-hydroxy-3-oxobutyl phosphate and 5-amino-6-(D-ribitylamino)uracil: step 2/2.</text>
</comment>
<dbReference type="AlphaFoldDB" id="A0A2S8SVQ4"/>
<dbReference type="Gene3D" id="2.40.30.20">
    <property type="match status" value="2"/>
</dbReference>
<gene>
    <name evidence="11" type="ORF">B1R32_103135</name>
</gene>
<dbReference type="PANTHER" id="PTHR21098">
    <property type="entry name" value="RIBOFLAVIN SYNTHASE ALPHA CHAIN"/>
    <property type="match status" value="1"/>
</dbReference>
<reference evidence="11 12" key="1">
    <citation type="journal article" date="2018" name="Syst. Appl. Microbiol.">
        <title>Abditibacterium utsteinense sp. nov., the first cultivated member of candidate phylum FBP, isolated from ice-free Antarctic soil samples.</title>
        <authorList>
            <person name="Tahon G."/>
            <person name="Tytgat B."/>
            <person name="Lebbe L."/>
            <person name="Carlier A."/>
            <person name="Willems A."/>
        </authorList>
    </citation>
    <scope>NUCLEOTIDE SEQUENCE [LARGE SCALE GENOMIC DNA]</scope>
    <source>
        <strain evidence="11 12">LMG 29911</strain>
    </source>
</reference>
<dbReference type="SUPFAM" id="SSF63380">
    <property type="entry name" value="Riboflavin synthase domain-like"/>
    <property type="match status" value="2"/>
</dbReference>
<keyword evidence="6" id="KW-0808">Transferase</keyword>
<keyword evidence="5" id="KW-0686">Riboflavin biosynthesis</keyword>
<feature type="repeat" description="Lumazine-binding" evidence="9">
    <location>
        <begin position="1"/>
        <end position="98"/>
    </location>
</feature>
<dbReference type="InterPro" id="IPR023366">
    <property type="entry name" value="ATP_synth_asu-like_sf"/>
</dbReference>
<dbReference type="Pfam" id="PF00677">
    <property type="entry name" value="Lum_binding"/>
    <property type="match status" value="2"/>
</dbReference>
<accession>A0A2S8SVQ4</accession>
<evidence type="ECO:0000256" key="2">
    <source>
        <dbReference type="ARBA" id="ARBA00004887"/>
    </source>
</evidence>
<dbReference type="GO" id="GO:0009231">
    <property type="term" value="P:riboflavin biosynthetic process"/>
    <property type="evidence" value="ECO:0007669"/>
    <property type="project" value="UniProtKB-KW"/>
</dbReference>
<evidence type="ECO:0000256" key="6">
    <source>
        <dbReference type="ARBA" id="ARBA00022679"/>
    </source>
</evidence>
<evidence type="ECO:0000256" key="9">
    <source>
        <dbReference type="PROSITE-ProRule" id="PRU00524"/>
    </source>
</evidence>
<dbReference type="FunCoup" id="A0A2S8SVQ4">
    <property type="interactions" value="419"/>
</dbReference>
<dbReference type="FunFam" id="2.40.30.20:FF:000004">
    <property type="entry name" value="Riboflavin synthase, alpha subunit"/>
    <property type="match status" value="1"/>
</dbReference>
<dbReference type="CDD" id="cd00402">
    <property type="entry name" value="Riboflavin_synthase_like"/>
    <property type="match status" value="1"/>
</dbReference>
<dbReference type="NCBIfam" id="NF006767">
    <property type="entry name" value="PRK09289.1"/>
    <property type="match status" value="1"/>
</dbReference>
<evidence type="ECO:0000313" key="12">
    <source>
        <dbReference type="Proteomes" id="UP000237684"/>
    </source>
</evidence>
<dbReference type="RefSeq" id="WP_105482745.1">
    <property type="nucleotide sequence ID" value="NZ_NIGF01000003.1"/>
</dbReference>
<evidence type="ECO:0000256" key="1">
    <source>
        <dbReference type="ARBA" id="ARBA00002803"/>
    </source>
</evidence>
<evidence type="ECO:0000256" key="4">
    <source>
        <dbReference type="ARBA" id="ARBA00013950"/>
    </source>
</evidence>
<evidence type="ECO:0000256" key="7">
    <source>
        <dbReference type="ARBA" id="ARBA00022737"/>
    </source>
</evidence>
<evidence type="ECO:0000256" key="3">
    <source>
        <dbReference type="ARBA" id="ARBA00012827"/>
    </source>
</evidence>
<dbReference type="PANTHER" id="PTHR21098:SF0">
    <property type="entry name" value="RIBOFLAVIN SYNTHASE"/>
    <property type="match status" value="1"/>
</dbReference>
<dbReference type="EC" id="2.5.1.9" evidence="3 8"/>
<dbReference type="OrthoDB" id="9788537at2"/>
<evidence type="ECO:0000256" key="5">
    <source>
        <dbReference type="ARBA" id="ARBA00022619"/>
    </source>
</evidence>
<dbReference type="GO" id="GO:0004746">
    <property type="term" value="F:riboflavin synthase activity"/>
    <property type="evidence" value="ECO:0007669"/>
    <property type="project" value="UniProtKB-UniRule"/>
</dbReference>
<sequence>MFTGLIERIGHIESIEDVGEARHFTIAAPDADYLKDGQIGESIAVSGVCLTATQFSPTTFKISAVEETLRRSSLGARKAGDAVNLERAIQVGARLGGHIVQGHVDGVADVLAARDEGEGWWITFQPPFGLMRYIVEKGSICLDGISLTVANVAYNKFSVALIPHTREVTAAGGWKAGERVNVEVDVVAKYVERLTQWATGPTLESESGI</sequence>
<keyword evidence="12" id="KW-1185">Reference proteome</keyword>
<dbReference type="Proteomes" id="UP000237684">
    <property type="component" value="Unassembled WGS sequence"/>
</dbReference>
<dbReference type="InterPro" id="IPR017938">
    <property type="entry name" value="Riboflavin_synthase-like_b-brl"/>
</dbReference>
<dbReference type="NCBIfam" id="TIGR00187">
    <property type="entry name" value="ribE"/>
    <property type="match status" value="1"/>
</dbReference>
<evidence type="ECO:0000313" key="11">
    <source>
        <dbReference type="EMBL" id="PQV64868.1"/>
    </source>
</evidence>
<keyword evidence="7" id="KW-0677">Repeat</keyword>
<dbReference type="InParanoid" id="A0A2S8SVQ4"/>
<evidence type="ECO:0000259" key="10">
    <source>
        <dbReference type="PROSITE" id="PS51177"/>
    </source>
</evidence>
<dbReference type="PROSITE" id="PS51177">
    <property type="entry name" value="LUMAZINE_BIND"/>
    <property type="match status" value="2"/>
</dbReference>
<evidence type="ECO:0000256" key="8">
    <source>
        <dbReference type="NCBIfam" id="TIGR00187"/>
    </source>
</evidence>
<dbReference type="NCBIfam" id="NF009566">
    <property type="entry name" value="PRK13020.1"/>
    <property type="match status" value="1"/>
</dbReference>
<dbReference type="InterPro" id="IPR001783">
    <property type="entry name" value="Lumazine-bd"/>
</dbReference>
<comment type="function">
    <text evidence="1">Catalyzes the dismutation of two molecules of 6,7-dimethyl-8-ribityllumazine, resulting in the formation of riboflavin and 5-amino-6-(D-ribitylamino)uracil.</text>
</comment>
<dbReference type="InterPro" id="IPR026017">
    <property type="entry name" value="Lumazine-bd_dom"/>
</dbReference>